<keyword evidence="3" id="KW-1185">Reference proteome</keyword>
<proteinExistence type="predicted"/>
<comment type="caution">
    <text evidence="2">The sequence shown here is derived from an EMBL/GenBank/DDBJ whole genome shotgun (WGS) entry which is preliminary data.</text>
</comment>
<evidence type="ECO:0000313" key="2">
    <source>
        <dbReference type="EMBL" id="GAA2728487.1"/>
    </source>
</evidence>
<accession>A0ABP6GUA4</accession>
<evidence type="ECO:0000313" key="3">
    <source>
        <dbReference type="Proteomes" id="UP001501842"/>
    </source>
</evidence>
<feature type="chain" id="PRO_5045906123" description="Chitinase" evidence="1">
    <location>
        <begin position="35"/>
        <end position="76"/>
    </location>
</feature>
<sequence length="76" mass="7651">MRSKLPVVQRLVAASAVALAATAAALSVPSSASAAWGGPATLKAGKHCVKYQAILWSKNGVNKATGGRTKSWGNCG</sequence>
<keyword evidence="1" id="KW-0732">Signal</keyword>
<organism evidence="2 3">
    <name type="scientific">Actinocorallia aurantiaca</name>
    <dbReference type="NCBI Taxonomy" id="46204"/>
    <lineage>
        <taxon>Bacteria</taxon>
        <taxon>Bacillati</taxon>
        <taxon>Actinomycetota</taxon>
        <taxon>Actinomycetes</taxon>
        <taxon>Streptosporangiales</taxon>
        <taxon>Thermomonosporaceae</taxon>
        <taxon>Actinocorallia</taxon>
    </lineage>
</organism>
<reference evidence="3" key="1">
    <citation type="journal article" date="2019" name="Int. J. Syst. Evol. Microbiol.">
        <title>The Global Catalogue of Microorganisms (GCM) 10K type strain sequencing project: providing services to taxonomists for standard genome sequencing and annotation.</title>
        <authorList>
            <consortium name="The Broad Institute Genomics Platform"/>
            <consortium name="The Broad Institute Genome Sequencing Center for Infectious Disease"/>
            <person name="Wu L."/>
            <person name="Ma J."/>
        </authorList>
    </citation>
    <scope>NUCLEOTIDE SEQUENCE [LARGE SCALE GENOMIC DNA]</scope>
    <source>
        <strain evidence="3">JCM 8201</strain>
    </source>
</reference>
<feature type="signal peptide" evidence="1">
    <location>
        <begin position="1"/>
        <end position="34"/>
    </location>
</feature>
<evidence type="ECO:0000256" key="1">
    <source>
        <dbReference type="SAM" id="SignalP"/>
    </source>
</evidence>
<name>A0ABP6GUA4_9ACTN</name>
<dbReference type="EMBL" id="BAAATZ010000013">
    <property type="protein sequence ID" value="GAA2728487.1"/>
    <property type="molecule type" value="Genomic_DNA"/>
</dbReference>
<evidence type="ECO:0008006" key="4">
    <source>
        <dbReference type="Google" id="ProtNLM"/>
    </source>
</evidence>
<protein>
    <recommendedName>
        <fullName evidence="4">Chitinase</fullName>
    </recommendedName>
</protein>
<gene>
    <name evidence="2" type="ORF">GCM10010439_36830</name>
</gene>
<dbReference type="Proteomes" id="UP001501842">
    <property type="component" value="Unassembled WGS sequence"/>
</dbReference>
<dbReference type="RefSeq" id="WP_344451697.1">
    <property type="nucleotide sequence ID" value="NZ_BAAATZ010000013.1"/>
</dbReference>